<organism evidence="7">
    <name type="scientific">Cacopsylla melanoneura</name>
    <dbReference type="NCBI Taxonomy" id="428564"/>
    <lineage>
        <taxon>Eukaryota</taxon>
        <taxon>Metazoa</taxon>
        <taxon>Ecdysozoa</taxon>
        <taxon>Arthropoda</taxon>
        <taxon>Hexapoda</taxon>
        <taxon>Insecta</taxon>
        <taxon>Pterygota</taxon>
        <taxon>Neoptera</taxon>
        <taxon>Paraneoptera</taxon>
        <taxon>Hemiptera</taxon>
        <taxon>Sternorrhyncha</taxon>
        <taxon>Psylloidea</taxon>
        <taxon>Psyllidae</taxon>
        <taxon>Psyllinae</taxon>
        <taxon>Cacopsylla</taxon>
    </lineage>
</organism>
<sequence>MDYFENITRTLGVHSVFFYLGAVIVFVVLLDLVYNLINGIRVHLLSSRVDLKARYGHWAVVTGCTDGIGQAYTHELAKQGINIVLVSRTMQKLKDAAQEIESQYGVETKIIAVDLGEGKKSIDAVKHQLGDQEVGILINNVGSLYDYPKYLTETSESELWSMVNLNIAFTTAMTHLVLPRMKEKDRGAIVNIGSLAGYSPIPMWSIYAASKVYVQYFTEALQIECANTNITVQLVTPGLVSTKMIDFSKSVPLMSLVAPTAPQFAQIAVKTLGLTDHTSGVWLHGIQNYCRRLLPKWFLIRFTQRLMKTFRRSHLKEVRSKSTASGEAQK</sequence>
<keyword evidence="6" id="KW-0812">Transmembrane</keyword>
<evidence type="ECO:0000256" key="6">
    <source>
        <dbReference type="SAM" id="Phobius"/>
    </source>
</evidence>
<dbReference type="FunFam" id="3.40.50.720:FF:000137">
    <property type="entry name" value="Hydroxysteroid (17-beta) dehydrogenase 3"/>
    <property type="match status" value="1"/>
</dbReference>
<dbReference type="EMBL" id="HBUF01359298">
    <property type="protein sequence ID" value="CAG6719736.1"/>
    <property type="molecule type" value="Transcribed_RNA"/>
</dbReference>
<dbReference type="PRINTS" id="PR00080">
    <property type="entry name" value="SDRFAMILY"/>
</dbReference>
<dbReference type="PROSITE" id="PS00061">
    <property type="entry name" value="ADH_SHORT"/>
    <property type="match status" value="1"/>
</dbReference>
<keyword evidence="6" id="KW-0472">Membrane</keyword>
<dbReference type="EMBL" id="HBUF01359299">
    <property type="protein sequence ID" value="CAG6719737.1"/>
    <property type="molecule type" value="Transcribed_RNA"/>
</dbReference>
<dbReference type="EMBL" id="HBUF01359297">
    <property type="protein sequence ID" value="CAG6719734.1"/>
    <property type="molecule type" value="Transcribed_RNA"/>
</dbReference>
<evidence type="ECO:0000256" key="4">
    <source>
        <dbReference type="ARBA" id="ARBA00023128"/>
    </source>
</evidence>
<dbReference type="GO" id="GO:0016491">
    <property type="term" value="F:oxidoreductase activity"/>
    <property type="evidence" value="ECO:0007669"/>
    <property type="project" value="UniProtKB-KW"/>
</dbReference>
<evidence type="ECO:0000256" key="2">
    <source>
        <dbReference type="ARBA" id="ARBA00022857"/>
    </source>
</evidence>
<dbReference type="PANTHER" id="PTHR44889:SF1">
    <property type="entry name" value="INACTIVE HYDROXYSTEROID DEHYDROGENASE-LIKE PROTEIN 1"/>
    <property type="match status" value="1"/>
</dbReference>
<dbReference type="InterPro" id="IPR020904">
    <property type="entry name" value="Sc_DH/Rdtase_CS"/>
</dbReference>
<evidence type="ECO:0000256" key="3">
    <source>
        <dbReference type="ARBA" id="ARBA00023002"/>
    </source>
</evidence>
<dbReference type="PIRSF" id="PIRSF000126">
    <property type="entry name" value="11-beta-HSD1"/>
    <property type="match status" value="1"/>
</dbReference>
<comment type="similarity">
    <text evidence="5">Belongs to the short-chain dehydrogenases/reductases (SDR) family. 17-beta-HSD 3 subfamily.</text>
</comment>
<feature type="transmembrane region" description="Helical" evidence="6">
    <location>
        <begin position="16"/>
        <end position="37"/>
    </location>
</feature>
<dbReference type="InterPro" id="IPR052149">
    <property type="entry name" value="17-beta-HSD3-like"/>
</dbReference>
<dbReference type="EMBL" id="HBUF01359300">
    <property type="protein sequence ID" value="CAG6719738.1"/>
    <property type="molecule type" value="Transcribed_RNA"/>
</dbReference>
<dbReference type="PRINTS" id="PR00081">
    <property type="entry name" value="GDHRDH"/>
</dbReference>
<name>A0A8D8V693_9HEMI</name>
<dbReference type="EMBL" id="HBUF01359302">
    <property type="protein sequence ID" value="CAG6719741.1"/>
    <property type="molecule type" value="Transcribed_RNA"/>
</dbReference>
<dbReference type="CDD" id="cd05356">
    <property type="entry name" value="17beta-HSD1_like_SDR_c"/>
    <property type="match status" value="1"/>
</dbReference>
<reference evidence="7" key="1">
    <citation type="submission" date="2021-05" db="EMBL/GenBank/DDBJ databases">
        <authorList>
            <person name="Alioto T."/>
            <person name="Alioto T."/>
            <person name="Gomez Garrido J."/>
        </authorList>
    </citation>
    <scope>NUCLEOTIDE SEQUENCE</scope>
</reference>
<dbReference type="InterPro" id="IPR002347">
    <property type="entry name" value="SDR_fam"/>
</dbReference>
<dbReference type="InterPro" id="IPR036291">
    <property type="entry name" value="NAD(P)-bd_dom_sf"/>
</dbReference>
<dbReference type="Gene3D" id="3.40.50.720">
    <property type="entry name" value="NAD(P)-binding Rossmann-like Domain"/>
    <property type="match status" value="1"/>
</dbReference>
<evidence type="ECO:0000256" key="5">
    <source>
        <dbReference type="ARBA" id="ARBA00038261"/>
    </source>
</evidence>
<keyword evidence="2" id="KW-0521">NADP</keyword>
<keyword evidence="3" id="KW-0560">Oxidoreductase</keyword>
<keyword evidence="4" id="KW-0496">Mitochondrion</keyword>
<dbReference type="Pfam" id="PF00106">
    <property type="entry name" value="adh_short"/>
    <property type="match status" value="1"/>
</dbReference>
<dbReference type="AlphaFoldDB" id="A0A8D8V693"/>
<dbReference type="GO" id="GO:0005739">
    <property type="term" value="C:mitochondrion"/>
    <property type="evidence" value="ECO:0007669"/>
    <property type="project" value="UniProtKB-SubCell"/>
</dbReference>
<protein>
    <submittedName>
        <fullName evidence="7">Hydroxysteroid dehydrogenase-like protein 1</fullName>
    </submittedName>
</protein>
<dbReference type="EMBL" id="HBUF01290076">
    <property type="protein sequence ID" value="CAG6689049.1"/>
    <property type="molecule type" value="Transcribed_RNA"/>
</dbReference>
<accession>A0A8D8V693</accession>
<comment type="subcellular location">
    <subcellularLocation>
        <location evidence="1">Mitochondrion</location>
    </subcellularLocation>
</comment>
<dbReference type="EMBL" id="HBUF01290075">
    <property type="protein sequence ID" value="CAG6689048.1"/>
    <property type="molecule type" value="Transcribed_RNA"/>
</dbReference>
<dbReference type="SUPFAM" id="SSF51735">
    <property type="entry name" value="NAD(P)-binding Rossmann-fold domains"/>
    <property type="match status" value="1"/>
</dbReference>
<proteinExistence type="inferred from homology"/>
<dbReference type="EMBL" id="HBUF01359301">
    <property type="protein sequence ID" value="CAG6719740.1"/>
    <property type="molecule type" value="Transcribed_RNA"/>
</dbReference>
<keyword evidence="6" id="KW-1133">Transmembrane helix</keyword>
<evidence type="ECO:0000256" key="1">
    <source>
        <dbReference type="ARBA" id="ARBA00004173"/>
    </source>
</evidence>
<dbReference type="PANTHER" id="PTHR44889">
    <property type="entry name" value="INACTIVE HYDROXYSTEROID DEHYDROGENASE-LIKE PROTEIN 1"/>
    <property type="match status" value="1"/>
</dbReference>
<evidence type="ECO:0000313" key="7">
    <source>
        <dbReference type="EMBL" id="CAG6719740.1"/>
    </source>
</evidence>